<proteinExistence type="predicted"/>
<dbReference type="Pfam" id="PF07690">
    <property type="entry name" value="MFS_1"/>
    <property type="match status" value="1"/>
</dbReference>
<feature type="transmembrane region" description="Helical" evidence="6">
    <location>
        <begin position="265"/>
        <end position="283"/>
    </location>
</feature>
<evidence type="ECO:0000259" key="7">
    <source>
        <dbReference type="PROSITE" id="PS50850"/>
    </source>
</evidence>
<dbReference type="AlphaFoldDB" id="A0A1M6UI57"/>
<reference evidence="9 10" key="1">
    <citation type="submission" date="2016-11" db="EMBL/GenBank/DDBJ databases">
        <authorList>
            <person name="Varghese N."/>
            <person name="Submissions S."/>
        </authorList>
    </citation>
    <scope>NUCLEOTIDE SEQUENCE [LARGE SCALE GENOMIC DNA]</scope>
    <source>
        <strain evidence="9 10">CGMCC 1.12174</strain>
        <strain evidence="8 11">DSM 26351</strain>
    </source>
</reference>
<evidence type="ECO:0000313" key="10">
    <source>
        <dbReference type="Proteomes" id="UP000184031"/>
    </source>
</evidence>
<evidence type="ECO:0000313" key="8">
    <source>
        <dbReference type="EMBL" id="SFC55973.1"/>
    </source>
</evidence>
<feature type="transmembrane region" description="Helical" evidence="6">
    <location>
        <begin position="183"/>
        <end position="205"/>
    </location>
</feature>
<keyword evidence="4 6" id="KW-1133">Transmembrane helix</keyword>
<dbReference type="EMBL" id="FRAT01000004">
    <property type="protein sequence ID" value="SHK68935.1"/>
    <property type="molecule type" value="Genomic_DNA"/>
</dbReference>
<feature type="transmembrane region" description="Helical" evidence="6">
    <location>
        <begin position="319"/>
        <end position="342"/>
    </location>
</feature>
<evidence type="ECO:0000313" key="9">
    <source>
        <dbReference type="EMBL" id="SHK68935.1"/>
    </source>
</evidence>
<dbReference type="InterPro" id="IPR011701">
    <property type="entry name" value="MFS"/>
</dbReference>
<evidence type="ECO:0000256" key="6">
    <source>
        <dbReference type="SAM" id="Phobius"/>
    </source>
</evidence>
<dbReference type="PANTHER" id="PTHR43124:SF8">
    <property type="entry name" value="INNER MEMBRANE TRANSPORT PROTEIN YDHP"/>
    <property type="match status" value="1"/>
</dbReference>
<feature type="transmembrane region" description="Helical" evidence="6">
    <location>
        <begin position="30"/>
        <end position="54"/>
    </location>
</feature>
<feature type="transmembrane region" description="Helical" evidence="6">
    <location>
        <begin position="60"/>
        <end position="85"/>
    </location>
</feature>
<dbReference type="EMBL" id="FOKU01000013">
    <property type="protein sequence ID" value="SFC55973.1"/>
    <property type="molecule type" value="Genomic_DNA"/>
</dbReference>
<keyword evidence="3 6" id="KW-0812">Transmembrane</keyword>
<name>A0A1M6UI57_9FLAO</name>
<dbReference type="Gene3D" id="1.20.1250.20">
    <property type="entry name" value="MFS general substrate transporter like domains"/>
    <property type="match status" value="2"/>
</dbReference>
<evidence type="ECO:0000256" key="2">
    <source>
        <dbReference type="ARBA" id="ARBA00022475"/>
    </source>
</evidence>
<dbReference type="InterPro" id="IPR020846">
    <property type="entry name" value="MFS_dom"/>
</dbReference>
<evidence type="ECO:0000313" key="11">
    <source>
        <dbReference type="Proteomes" id="UP000198940"/>
    </source>
</evidence>
<dbReference type="SUPFAM" id="SSF103473">
    <property type="entry name" value="MFS general substrate transporter"/>
    <property type="match status" value="1"/>
</dbReference>
<feature type="domain" description="Major facilitator superfamily (MFS) profile" evidence="7">
    <location>
        <begin position="31"/>
        <end position="411"/>
    </location>
</feature>
<feature type="transmembrane region" description="Helical" evidence="6">
    <location>
        <begin position="155"/>
        <end position="177"/>
    </location>
</feature>
<feature type="transmembrane region" description="Helical" evidence="6">
    <location>
        <begin position="230"/>
        <end position="253"/>
    </location>
</feature>
<protein>
    <submittedName>
        <fullName evidence="9">Multidrug resistance protein</fullName>
    </submittedName>
</protein>
<evidence type="ECO:0000256" key="3">
    <source>
        <dbReference type="ARBA" id="ARBA00022692"/>
    </source>
</evidence>
<dbReference type="GO" id="GO:0022857">
    <property type="term" value="F:transmembrane transporter activity"/>
    <property type="evidence" value="ECO:0007669"/>
    <property type="project" value="InterPro"/>
</dbReference>
<dbReference type="CDD" id="cd17324">
    <property type="entry name" value="MFS_NepI_like"/>
    <property type="match status" value="1"/>
</dbReference>
<keyword evidence="5 6" id="KW-0472">Membrane</keyword>
<evidence type="ECO:0000256" key="4">
    <source>
        <dbReference type="ARBA" id="ARBA00022989"/>
    </source>
</evidence>
<evidence type="ECO:0000256" key="5">
    <source>
        <dbReference type="ARBA" id="ARBA00023136"/>
    </source>
</evidence>
<gene>
    <name evidence="8" type="ORF">SAMN04487891_113138</name>
    <name evidence="9" type="ORF">SAMN05216293_1628</name>
</gene>
<keyword evidence="2" id="KW-1003">Cell membrane</keyword>
<keyword evidence="11" id="KW-1185">Reference proteome</keyword>
<dbReference type="GO" id="GO:0005886">
    <property type="term" value="C:plasma membrane"/>
    <property type="evidence" value="ECO:0007669"/>
    <property type="project" value="UniProtKB-SubCell"/>
</dbReference>
<feature type="transmembrane region" description="Helical" evidence="6">
    <location>
        <begin position="97"/>
        <end position="116"/>
    </location>
</feature>
<comment type="caution">
    <text evidence="9">The sequence shown here is derived from an EMBL/GenBank/DDBJ whole genome shotgun (WGS) entry which is preliminary data.</text>
</comment>
<dbReference type="Proteomes" id="UP000184031">
    <property type="component" value="Unassembled WGS sequence"/>
</dbReference>
<evidence type="ECO:0000256" key="1">
    <source>
        <dbReference type="ARBA" id="ARBA00004651"/>
    </source>
</evidence>
<accession>A0A1M6UI57</accession>
<dbReference type="InterPro" id="IPR036259">
    <property type="entry name" value="MFS_trans_sf"/>
</dbReference>
<dbReference type="OrthoDB" id="9788453at2"/>
<dbReference type="RefSeq" id="WP_083569613.1">
    <property type="nucleotide sequence ID" value="NZ_FOKU01000013.1"/>
</dbReference>
<feature type="transmembrane region" description="Helical" evidence="6">
    <location>
        <begin position="122"/>
        <end position="143"/>
    </location>
</feature>
<dbReference type="Proteomes" id="UP000198940">
    <property type="component" value="Unassembled WGS sequence"/>
</dbReference>
<sequence length="411" mass="43508">MSCGAKNALRNFVPMKNNSVLTVRQIGMPIAIWALAVSVFAIGTTEVVMIGLLPTIAKEFSISIASTGWLVTSYAMGVAIGGPIVAAFTNKVDRKRLLLTIILLFVVSNGLAAVSSNFSLLLIARVLSGVAHGVFVGIGANIASSMVSKEKRATAIAIMFTGLTVAMVTGVPLGTYIGQQLGWRFTFGGIAGIGFLCLLANQLWLPKNIEKGAPIGLRDQFKVLKNRSMLLGFSLTLFSFAALFGTFTFLPPLLEKISGFTENQITLILLLYGVAVALGNLMGGKLSNEKPARTLIYLFTILSISFGLMYPLLPYRTTALILVATMGFIGFGTVPGMQLYVIQLSEKYLTGTEDVASVLNISAFNVGIALGASTGGMLISGSLGLLSITLMSAVFALIAIVMAIISIQREK</sequence>
<dbReference type="InterPro" id="IPR050189">
    <property type="entry name" value="MFS_Efflux_Transporters"/>
</dbReference>
<dbReference type="PANTHER" id="PTHR43124">
    <property type="entry name" value="PURINE EFFLUX PUMP PBUE"/>
    <property type="match status" value="1"/>
</dbReference>
<dbReference type="STRING" id="1055723.SAMN05216293_1628"/>
<feature type="transmembrane region" description="Helical" evidence="6">
    <location>
        <begin position="295"/>
        <end position="313"/>
    </location>
</feature>
<feature type="transmembrane region" description="Helical" evidence="6">
    <location>
        <begin position="385"/>
        <end position="407"/>
    </location>
</feature>
<comment type="subcellular location">
    <subcellularLocation>
        <location evidence="1">Cell membrane</location>
        <topology evidence="1">Multi-pass membrane protein</topology>
    </subcellularLocation>
</comment>
<feature type="transmembrane region" description="Helical" evidence="6">
    <location>
        <begin position="354"/>
        <end position="379"/>
    </location>
</feature>
<dbReference type="PROSITE" id="PS50850">
    <property type="entry name" value="MFS"/>
    <property type="match status" value="1"/>
</dbReference>
<organism evidence="9 10">
    <name type="scientific">Flagellimonas taeanensis</name>
    <dbReference type="NCBI Taxonomy" id="1005926"/>
    <lineage>
        <taxon>Bacteria</taxon>
        <taxon>Pseudomonadati</taxon>
        <taxon>Bacteroidota</taxon>
        <taxon>Flavobacteriia</taxon>
        <taxon>Flavobacteriales</taxon>
        <taxon>Flavobacteriaceae</taxon>
        <taxon>Flagellimonas</taxon>
    </lineage>
</organism>